<keyword evidence="3" id="KW-1185">Reference proteome</keyword>
<evidence type="ECO:0000313" key="2">
    <source>
        <dbReference type="EMBL" id="AVQ18907.1"/>
    </source>
</evidence>
<dbReference type="RefSeq" id="WP_005884530.1">
    <property type="nucleotide sequence ID" value="NZ_CAXSWX010000001.1"/>
</dbReference>
<keyword evidence="1" id="KW-0472">Membrane</keyword>
<protein>
    <submittedName>
        <fullName evidence="2">Uncharacterized protein</fullName>
    </submittedName>
</protein>
<gene>
    <name evidence="2" type="ORF">C4N19_07280</name>
</gene>
<evidence type="ECO:0000313" key="3">
    <source>
        <dbReference type="Proteomes" id="UP000240258"/>
    </source>
</evidence>
<organism evidence="2 3">
    <name type="scientific">Fusobacterium mortiferum ATCC 9817</name>
    <dbReference type="NCBI Taxonomy" id="469616"/>
    <lineage>
        <taxon>Bacteria</taxon>
        <taxon>Fusobacteriati</taxon>
        <taxon>Fusobacteriota</taxon>
        <taxon>Fusobacteriia</taxon>
        <taxon>Fusobacteriales</taxon>
        <taxon>Fusobacteriaceae</taxon>
        <taxon>Fusobacterium</taxon>
    </lineage>
</organism>
<proteinExistence type="predicted"/>
<dbReference type="Proteomes" id="UP000240258">
    <property type="component" value="Chromosome"/>
</dbReference>
<name>A0ABM6TVV4_FUSMR</name>
<feature type="transmembrane region" description="Helical" evidence="1">
    <location>
        <begin position="63"/>
        <end position="83"/>
    </location>
</feature>
<keyword evidence="1" id="KW-1133">Transmembrane helix</keyword>
<dbReference type="GeneID" id="62763323"/>
<feature type="transmembrane region" description="Helical" evidence="1">
    <location>
        <begin position="89"/>
        <end position="108"/>
    </location>
</feature>
<keyword evidence="1" id="KW-0812">Transmembrane</keyword>
<dbReference type="EMBL" id="CP028102">
    <property type="protein sequence ID" value="AVQ18907.1"/>
    <property type="molecule type" value="Genomic_DNA"/>
</dbReference>
<evidence type="ECO:0000256" key="1">
    <source>
        <dbReference type="SAM" id="Phobius"/>
    </source>
</evidence>
<sequence>MVNSLKEEWRRVKTDIKQISLEYKENSAKAKDRIEKETYESSKRIDEYLAGNKKVKLTLLEKFIVFIPKIFWVVAVLICIILAIIGTFYWVVITLILSIIIGCILSKII</sequence>
<accession>A0ABM6TVV4</accession>
<reference evidence="3" key="1">
    <citation type="journal article" date="2018" name="MSphere">
        <title>Fusobacterium Genomics Using MinION and Illumina Sequencing Enables Genome Completion and Correction.</title>
        <authorList>
            <person name="Todd S.M."/>
            <person name="Settlage R.E."/>
            <person name="Lahmers K.K."/>
            <person name="Slade D.J."/>
        </authorList>
    </citation>
    <scope>NUCLEOTIDE SEQUENCE [LARGE SCALE GENOMIC DNA]</scope>
    <source>
        <strain evidence="3">ATCC 9817</strain>
    </source>
</reference>